<protein>
    <submittedName>
        <fullName evidence="6">CysZ-like protein</fullName>
    </submittedName>
</protein>
<name>A0A1Y5RIE3_9PROT</name>
<keyword evidence="2 5" id="KW-0812">Transmembrane</keyword>
<feature type="transmembrane region" description="Helical" evidence="5">
    <location>
        <begin position="134"/>
        <end position="153"/>
    </location>
</feature>
<evidence type="ECO:0000313" key="7">
    <source>
        <dbReference type="Proteomes" id="UP000193200"/>
    </source>
</evidence>
<keyword evidence="7" id="KW-1185">Reference proteome</keyword>
<dbReference type="Proteomes" id="UP000193200">
    <property type="component" value="Unassembled WGS sequence"/>
</dbReference>
<keyword evidence="3 5" id="KW-1133">Transmembrane helix</keyword>
<evidence type="ECO:0000256" key="4">
    <source>
        <dbReference type="ARBA" id="ARBA00023136"/>
    </source>
</evidence>
<dbReference type="OrthoDB" id="5421146at2"/>
<accession>A0A1Y5RIE3</accession>
<dbReference type="EMBL" id="FWFR01000001">
    <property type="protein sequence ID" value="SLN18333.1"/>
    <property type="molecule type" value="Genomic_DNA"/>
</dbReference>
<feature type="transmembrane region" description="Helical" evidence="5">
    <location>
        <begin position="181"/>
        <end position="205"/>
    </location>
</feature>
<reference evidence="6 7" key="1">
    <citation type="submission" date="2017-03" db="EMBL/GenBank/DDBJ databases">
        <authorList>
            <person name="Afonso C.L."/>
            <person name="Miller P.J."/>
            <person name="Scott M.A."/>
            <person name="Spackman E."/>
            <person name="Goraichik I."/>
            <person name="Dimitrov K.M."/>
            <person name="Suarez D.L."/>
            <person name="Swayne D.E."/>
        </authorList>
    </citation>
    <scope>NUCLEOTIDE SEQUENCE [LARGE SCALE GENOMIC DNA]</scope>
    <source>
        <strain evidence="6 7">CECT 7691</strain>
    </source>
</reference>
<feature type="transmembrane region" description="Helical" evidence="5">
    <location>
        <begin position="63"/>
        <end position="86"/>
    </location>
</feature>
<dbReference type="NCBIfam" id="NF009407">
    <property type="entry name" value="PRK12768.1"/>
    <property type="match status" value="1"/>
</dbReference>
<organism evidence="6 7">
    <name type="scientific">Oceanibacterium hippocampi</name>
    <dbReference type="NCBI Taxonomy" id="745714"/>
    <lineage>
        <taxon>Bacteria</taxon>
        <taxon>Pseudomonadati</taxon>
        <taxon>Pseudomonadota</taxon>
        <taxon>Alphaproteobacteria</taxon>
        <taxon>Sneathiellales</taxon>
        <taxon>Sneathiellaceae</taxon>
        <taxon>Oceanibacterium</taxon>
    </lineage>
</organism>
<keyword evidence="4 5" id="KW-0472">Membrane</keyword>
<feature type="transmembrane region" description="Helical" evidence="5">
    <location>
        <begin position="20"/>
        <end position="43"/>
    </location>
</feature>
<evidence type="ECO:0000256" key="3">
    <source>
        <dbReference type="ARBA" id="ARBA00022989"/>
    </source>
</evidence>
<dbReference type="Pfam" id="PF07264">
    <property type="entry name" value="EI24"/>
    <property type="match status" value="1"/>
</dbReference>
<evidence type="ECO:0000256" key="5">
    <source>
        <dbReference type="SAM" id="Phobius"/>
    </source>
</evidence>
<evidence type="ECO:0000256" key="1">
    <source>
        <dbReference type="ARBA" id="ARBA00004141"/>
    </source>
</evidence>
<comment type="subcellular location">
    <subcellularLocation>
        <location evidence="1">Membrane</location>
        <topology evidence="1">Multi-pass membrane protein</topology>
    </subcellularLocation>
</comment>
<proteinExistence type="predicted"/>
<dbReference type="InParanoid" id="A0A1Y5RIE3"/>
<sequence>MFSAFSRAIAQISDPAFRSVLLKSLGLTLLVLILLAVGSAWGIAALPEFETGWLNWIVEAVSALGFVIATIFLFPAIASLAISLFLDDIAEAVERKHYPSAPPGKPLDFGPALILGLKFTGLVILANILALPLYLLPGINIILFYVLNGYLIGREYFELVGWRHMAAEDVRHLRKANQTSVFLTGMAIAFLLTVPLVNLLAPIIATATMVHLFMTMRERAGTAVRPL</sequence>
<evidence type="ECO:0000256" key="2">
    <source>
        <dbReference type="ARBA" id="ARBA00022692"/>
    </source>
</evidence>
<evidence type="ECO:0000313" key="6">
    <source>
        <dbReference type="EMBL" id="SLN18333.1"/>
    </source>
</evidence>
<dbReference type="AlphaFoldDB" id="A0A1Y5RIE3"/>
<gene>
    <name evidence="6" type="ORF">OCH7691_00383</name>
</gene>
<dbReference type="InterPro" id="IPR059112">
    <property type="entry name" value="CysZ/EI24"/>
</dbReference>